<evidence type="ECO:0000313" key="2">
    <source>
        <dbReference type="Proteomes" id="UP001154061"/>
    </source>
</evidence>
<protein>
    <submittedName>
        <fullName evidence="1">Uncharacterized protein</fullName>
    </submittedName>
</protein>
<dbReference type="Proteomes" id="UP001154061">
    <property type="component" value="Unassembled WGS sequence"/>
</dbReference>
<dbReference type="EMBL" id="JAMQOT010000003">
    <property type="protein sequence ID" value="MDF9745824.1"/>
    <property type="molecule type" value="Genomic_DNA"/>
</dbReference>
<comment type="caution">
    <text evidence="1">The sequence shown here is derived from an EMBL/GenBank/DDBJ whole genome shotgun (WGS) entry which is preliminary data.</text>
</comment>
<dbReference type="AlphaFoldDB" id="A0A9Q4L1F9"/>
<name>A0A9Q4L1F9_9EURY</name>
<evidence type="ECO:0000313" key="1">
    <source>
        <dbReference type="EMBL" id="MDF9745824.1"/>
    </source>
</evidence>
<proteinExistence type="predicted"/>
<reference evidence="1" key="1">
    <citation type="submission" date="2022-06" db="EMBL/GenBank/DDBJ databases">
        <title>Natrinema sp. a new haloarchaeum isolate from saline soil.</title>
        <authorList>
            <person name="Strakova D."/>
            <person name="Galisteo C."/>
            <person name="Sanchez-Porro C."/>
            <person name="Ventosa A."/>
        </authorList>
    </citation>
    <scope>NUCLEOTIDE SEQUENCE</scope>
    <source>
        <strain evidence="1">S1CR25-10</strain>
    </source>
</reference>
<dbReference type="RefSeq" id="WP_277521325.1">
    <property type="nucleotide sequence ID" value="NZ_JAMQOT010000003.1"/>
</dbReference>
<accession>A0A9Q4L1F9</accession>
<sequence length="45" mass="5301">MQRTEHSELFETDPIRQPDVEVYMPGTPTRSFLEYVEVAADVLFR</sequence>
<organism evidence="1 2">
    <name type="scientific">Natrinema salsiterrestre</name>
    <dbReference type="NCBI Taxonomy" id="2950540"/>
    <lineage>
        <taxon>Archaea</taxon>
        <taxon>Methanobacteriati</taxon>
        <taxon>Methanobacteriota</taxon>
        <taxon>Stenosarchaea group</taxon>
        <taxon>Halobacteria</taxon>
        <taxon>Halobacteriales</taxon>
        <taxon>Natrialbaceae</taxon>
        <taxon>Natrinema</taxon>
    </lineage>
</organism>
<keyword evidence="2" id="KW-1185">Reference proteome</keyword>
<gene>
    <name evidence="1" type="ORF">NDI89_09525</name>
</gene>